<dbReference type="Pfam" id="PF01008">
    <property type="entry name" value="IF-2B"/>
    <property type="match status" value="2"/>
</dbReference>
<dbReference type="InterPro" id="IPR042529">
    <property type="entry name" value="IF_2B-like_C"/>
</dbReference>
<protein>
    <recommendedName>
        <fullName evidence="6">Translation initiation factor eIF2B subunit delta</fullName>
    </recommendedName>
    <alternativeName>
        <fullName evidence="7">eIF2B GDP-GTP exchange factor subunit delta</fullName>
    </alternativeName>
</protein>
<accession>A0A9W8HR56</accession>
<feature type="region of interest" description="Disordered" evidence="10">
    <location>
        <begin position="89"/>
        <end position="116"/>
    </location>
</feature>
<keyword evidence="12" id="KW-1185">Reference proteome</keyword>
<name>A0A9W8HR56_9FUNG</name>
<evidence type="ECO:0000256" key="7">
    <source>
        <dbReference type="ARBA" id="ARBA00044356"/>
    </source>
</evidence>
<feature type="region of interest" description="Disordered" evidence="10">
    <location>
        <begin position="1"/>
        <end position="66"/>
    </location>
</feature>
<evidence type="ECO:0000313" key="11">
    <source>
        <dbReference type="EMBL" id="KAJ2794287.1"/>
    </source>
</evidence>
<evidence type="ECO:0000256" key="10">
    <source>
        <dbReference type="SAM" id="MobiDB-lite"/>
    </source>
</evidence>
<dbReference type="EMBL" id="JANBUO010002589">
    <property type="protein sequence ID" value="KAJ2794287.1"/>
    <property type="molecule type" value="Genomic_DNA"/>
</dbReference>
<dbReference type="InterPro" id="IPR000649">
    <property type="entry name" value="IF-2B-related"/>
</dbReference>
<feature type="compositionally biased region" description="Polar residues" evidence="10">
    <location>
        <begin position="530"/>
        <end position="540"/>
    </location>
</feature>
<feature type="compositionally biased region" description="Basic and acidic residues" evidence="10">
    <location>
        <begin position="1"/>
        <end position="17"/>
    </location>
</feature>
<evidence type="ECO:0000256" key="8">
    <source>
        <dbReference type="ARBA" id="ARBA00046432"/>
    </source>
</evidence>
<evidence type="ECO:0000256" key="6">
    <source>
        <dbReference type="ARBA" id="ARBA00044147"/>
    </source>
</evidence>
<reference evidence="11" key="1">
    <citation type="submission" date="2022-07" db="EMBL/GenBank/DDBJ databases">
        <title>Phylogenomic reconstructions and comparative analyses of Kickxellomycotina fungi.</title>
        <authorList>
            <person name="Reynolds N.K."/>
            <person name="Stajich J.E."/>
            <person name="Barry K."/>
            <person name="Grigoriev I.V."/>
            <person name="Crous P."/>
            <person name="Smith M.E."/>
        </authorList>
    </citation>
    <scope>NUCLEOTIDE SEQUENCE</scope>
    <source>
        <strain evidence="11">NRRL 1565</strain>
    </source>
</reference>
<keyword evidence="3" id="KW-0963">Cytoplasm</keyword>
<evidence type="ECO:0000313" key="12">
    <source>
        <dbReference type="Proteomes" id="UP001140094"/>
    </source>
</evidence>
<evidence type="ECO:0000256" key="5">
    <source>
        <dbReference type="ARBA" id="ARBA00022917"/>
    </source>
</evidence>
<evidence type="ECO:0000256" key="9">
    <source>
        <dbReference type="RuleBase" id="RU003814"/>
    </source>
</evidence>
<dbReference type="InterPro" id="IPR037171">
    <property type="entry name" value="NagB/RpiA_transferase-like"/>
</dbReference>
<dbReference type="SUPFAM" id="SSF100950">
    <property type="entry name" value="NagB/RpiA/CoA transferase-like"/>
    <property type="match status" value="1"/>
</dbReference>
<dbReference type="Gene3D" id="3.40.50.10470">
    <property type="entry name" value="Translation initiation factor eif-2b, domain 2"/>
    <property type="match status" value="1"/>
</dbReference>
<organism evidence="11 12">
    <name type="scientific">Coemansia guatemalensis</name>
    <dbReference type="NCBI Taxonomy" id="2761395"/>
    <lineage>
        <taxon>Eukaryota</taxon>
        <taxon>Fungi</taxon>
        <taxon>Fungi incertae sedis</taxon>
        <taxon>Zoopagomycota</taxon>
        <taxon>Kickxellomycotina</taxon>
        <taxon>Kickxellomycetes</taxon>
        <taxon>Kickxellales</taxon>
        <taxon>Kickxellaceae</taxon>
        <taxon>Coemansia</taxon>
    </lineage>
</organism>
<dbReference type="Proteomes" id="UP001140094">
    <property type="component" value="Unassembled WGS sequence"/>
</dbReference>
<comment type="caution">
    <text evidence="11">The sequence shown here is derived from an EMBL/GenBank/DDBJ whole genome shotgun (WGS) entry which is preliminary data.</text>
</comment>
<dbReference type="AlphaFoldDB" id="A0A9W8HR56"/>
<dbReference type="GO" id="GO:0003743">
    <property type="term" value="F:translation initiation factor activity"/>
    <property type="evidence" value="ECO:0007669"/>
    <property type="project" value="UniProtKB-KW"/>
</dbReference>
<dbReference type="OrthoDB" id="10254737at2759"/>
<proteinExistence type="inferred from homology"/>
<feature type="compositionally biased region" description="Gly residues" evidence="10">
    <location>
        <begin position="23"/>
        <end position="36"/>
    </location>
</feature>
<keyword evidence="4" id="KW-0396">Initiation factor</keyword>
<comment type="subcellular location">
    <subcellularLocation>
        <location evidence="1">Cytoplasm</location>
        <location evidence="1">Cytosol</location>
    </subcellularLocation>
</comment>
<dbReference type="GO" id="GO:0005829">
    <property type="term" value="C:cytosol"/>
    <property type="evidence" value="ECO:0007669"/>
    <property type="project" value="UniProtKB-SubCell"/>
</dbReference>
<sequence>MTKAERRALQEKQRAAKQENQGRGQGSTSGGGGGGGREAREQRTDIGNQHASAAAAGSKNPKVNMDKRVVPEDKRMYLYLHLDLPQHPPSSAPALAHGQSLDTNHSAAEHGAGDSSAFDAGIKNAAFPPGPQVVVGMARDDYAAAEANEPAIVRIPGASGKPTSAVLRDAMPPFASGAGQRRLPKPSGSTVGIAVHPRIKEVGLRMATMDISGSNARTVAVMLAFVDVIADYTTPPNTTLVYHLTGYLSPQINFLVHQRPMCIGMANAIRWLKSEIIHTSHDLKDDEAKSQLISKIDGYIKERITAAGDIIADAGAQKIQDGDVVLTFGASSAVQNLLITARNNGRRFHVIVIDSRPENEGRGLVRKLVEAGFSSQQSADDAEDARLTAANANAYEKSKGGSRTGLSDGVTYASLTALSLLMREASKVFLGAEAFFANGNMLSRAGTAMVALSAHSCHVPVIVTCETYKFNERIQLDAVVNNELGVPDALMYKAGVPDAEPVGPQSDRSLSAMEYSAYARDKYSARPRWNNRNSLNSDPSTELAGTGKKTKGAKGGAASSDMSPEAAALTRLNKVCPLSDWRTNQRLRLLNLTQDVTPPEFVSVIITEVGMIPTTSIPVVLREYKNQI</sequence>
<dbReference type="PANTHER" id="PTHR10233">
    <property type="entry name" value="TRANSLATION INITIATION FACTOR EIF-2B"/>
    <property type="match status" value="1"/>
</dbReference>
<gene>
    <name evidence="11" type="ORF">H4R20_006277</name>
</gene>
<keyword evidence="5" id="KW-0648">Protein biosynthesis</keyword>
<comment type="similarity">
    <text evidence="2 9">Belongs to the eIF-2B alpha/beta/delta subunits family.</text>
</comment>
<evidence type="ECO:0000256" key="1">
    <source>
        <dbReference type="ARBA" id="ARBA00004514"/>
    </source>
</evidence>
<evidence type="ECO:0000256" key="3">
    <source>
        <dbReference type="ARBA" id="ARBA00022490"/>
    </source>
</evidence>
<dbReference type="PANTHER" id="PTHR10233:SF14">
    <property type="entry name" value="TRANSLATION INITIATION FACTOR EIF-2B SUBUNIT DELTA"/>
    <property type="match status" value="1"/>
</dbReference>
<feature type="region of interest" description="Disordered" evidence="10">
    <location>
        <begin position="528"/>
        <end position="562"/>
    </location>
</feature>
<evidence type="ECO:0000256" key="4">
    <source>
        <dbReference type="ARBA" id="ARBA00022540"/>
    </source>
</evidence>
<comment type="subunit">
    <text evidence="8">Component of the translation initiation factor 2B (eIF2B) complex which is a heterodecamer of two sets of five different subunits: alpha, beta, gamma, delta and epsilon. Subunits alpha, beta and delta comprise a regulatory subcomplex and subunits epsilon and gamma comprise a catalytic subcomplex. Within the complex, the hexameric regulatory complex resides at the center, with the two heterodimeric catalytic subcomplexes bound on opposite sides.</text>
</comment>
<evidence type="ECO:0000256" key="2">
    <source>
        <dbReference type="ARBA" id="ARBA00007251"/>
    </source>
</evidence>